<dbReference type="OrthoDB" id="6252479at2759"/>
<keyword evidence="5 9" id="KW-0106">Calcium</keyword>
<keyword evidence="4" id="KW-0677">Repeat</keyword>
<dbReference type="PRINTS" id="PR00205">
    <property type="entry name" value="CADHERIN"/>
</dbReference>
<dbReference type="PANTHER" id="PTHR24028:SF146">
    <property type="entry name" value="CADHERIN 96CB, ISOFORM D-RELATED"/>
    <property type="match status" value="1"/>
</dbReference>
<dbReference type="SMART" id="SM00112">
    <property type="entry name" value="CA"/>
    <property type="match status" value="5"/>
</dbReference>
<feature type="domain" description="Cadherin" evidence="11">
    <location>
        <begin position="42"/>
        <end position="120"/>
    </location>
</feature>
<dbReference type="PANTHER" id="PTHR24028">
    <property type="entry name" value="CADHERIN-87A"/>
    <property type="match status" value="1"/>
</dbReference>
<dbReference type="FunFam" id="2.60.40.60:FF:000104">
    <property type="entry name" value="cadherin-23 isoform X1"/>
    <property type="match status" value="1"/>
</dbReference>
<dbReference type="PROSITE" id="PS00232">
    <property type="entry name" value="CADHERIN_1"/>
    <property type="match status" value="1"/>
</dbReference>
<dbReference type="GO" id="GO:0007156">
    <property type="term" value="P:homophilic cell adhesion via plasma membrane adhesion molecules"/>
    <property type="evidence" value="ECO:0007669"/>
    <property type="project" value="InterPro"/>
</dbReference>
<dbReference type="GO" id="GO:0005886">
    <property type="term" value="C:plasma membrane"/>
    <property type="evidence" value="ECO:0007669"/>
    <property type="project" value="InterPro"/>
</dbReference>
<gene>
    <name evidence="12" type="ORF">EDS130_LOCUS42107</name>
</gene>
<dbReference type="FunFam" id="2.60.40.60:FF:000020">
    <property type="entry name" value="Dachsous cadherin-related 1b"/>
    <property type="match status" value="1"/>
</dbReference>
<evidence type="ECO:0000256" key="10">
    <source>
        <dbReference type="SAM" id="Phobius"/>
    </source>
</evidence>
<evidence type="ECO:0000256" key="9">
    <source>
        <dbReference type="PROSITE-ProRule" id="PRU00043"/>
    </source>
</evidence>
<keyword evidence="6 10" id="KW-1133">Transmembrane helix</keyword>
<dbReference type="EMBL" id="CAJNOJ010000594">
    <property type="protein sequence ID" value="CAF1492473.1"/>
    <property type="molecule type" value="Genomic_DNA"/>
</dbReference>
<evidence type="ECO:0000256" key="7">
    <source>
        <dbReference type="ARBA" id="ARBA00023136"/>
    </source>
</evidence>
<dbReference type="PROSITE" id="PS50268">
    <property type="entry name" value="CADHERIN_2"/>
    <property type="match status" value="5"/>
</dbReference>
<keyword evidence="7 10" id="KW-0472">Membrane</keyword>
<accession>A0A815SK27</accession>
<organism evidence="12 13">
    <name type="scientific">Adineta ricciae</name>
    <name type="common">Rotifer</name>
    <dbReference type="NCBI Taxonomy" id="249248"/>
    <lineage>
        <taxon>Eukaryota</taxon>
        <taxon>Metazoa</taxon>
        <taxon>Spiralia</taxon>
        <taxon>Gnathifera</taxon>
        <taxon>Rotifera</taxon>
        <taxon>Eurotatoria</taxon>
        <taxon>Bdelloidea</taxon>
        <taxon>Adinetida</taxon>
        <taxon>Adinetidae</taxon>
        <taxon>Adineta</taxon>
    </lineage>
</organism>
<proteinExistence type="predicted"/>
<evidence type="ECO:0000313" key="13">
    <source>
        <dbReference type="Proteomes" id="UP000663852"/>
    </source>
</evidence>
<feature type="domain" description="Cadherin" evidence="11">
    <location>
        <begin position="473"/>
        <end position="557"/>
    </location>
</feature>
<feature type="domain" description="Cadherin" evidence="11">
    <location>
        <begin position="350"/>
        <end position="452"/>
    </location>
</feature>
<dbReference type="Pfam" id="PF00028">
    <property type="entry name" value="Cadherin"/>
    <property type="match status" value="4"/>
</dbReference>
<dbReference type="GO" id="GO:0005509">
    <property type="term" value="F:calcium ion binding"/>
    <property type="evidence" value="ECO:0007669"/>
    <property type="project" value="UniProtKB-UniRule"/>
</dbReference>
<keyword evidence="2 10" id="KW-0812">Transmembrane</keyword>
<comment type="subcellular location">
    <subcellularLocation>
        <location evidence="1">Membrane</location>
        <topology evidence="1">Single-pass membrane protein</topology>
    </subcellularLocation>
</comment>
<keyword evidence="8" id="KW-0325">Glycoprotein</keyword>
<feature type="domain" description="Cadherin" evidence="11">
    <location>
        <begin position="228"/>
        <end position="336"/>
    </location>
</feature>
<evidence type="ECO:0000313" key="12">
    <source>
        <dbReference type="EMBL" id="CAF1492473.1"/>
    </source>
</evidence>
<sequence length="729" mass="83758">MLLLILFLSVVHCYEEDYQTINIRINEELPLSTILFITPHNITYRLFDSGRNHNSFVDYNSSTGQIQLAHLLDREDLCLQHTCSCVHCQIIIELIEWQSPYRLLKLIINIDDINDHRPIFSSDIYQLNVMENIPYGYELPLESAYDADLEENSRINYELISLGEGPFELVRKANGGIALKVIGEIDREEKDFYQYELIAYDYGQPRQQSSTKLYITVHDRNDNSVVLAQAHIHLHVSENTPVGTELTYVNATDQDIGLNGKIHYSISNGLPSSTWMDYFRIGESTGILTLVSSLDYESEQSYRLTVQVRDLGENSLARFLSIDISILDENDNFPQAFVTFVDPLVNNSIISISENTPVGQILAHISLSDQDSGFNGEMSYKIEEGEDILGIKTLDQKSLLLIVNHLIDREDKNIKEFNQFVLTISDHGKPSKSIKLEYQIEIVDINDSPPLFDQTKECKIHLKNPQNQSDHPLFTVQAIDADQNENSEISYFILSPHDKQFRINNQGQIFNSEYLNQSSYHFQILAQDHGKVIQLNSTYDCHLFISVTNHSNNTSNISLMKNIRTWKTYYSYTYVIIISMIVLTLIGLIFCLYKFIFIHRRYYQENKTYHLYVSIPRKSYYIENESPGCSSTSKTDDHTFEEHDRLVEDSLSDHQQYSRTVEHSYPSSISSISKLPHDSTYESVSLSKQISRPLSSSTTCTSIDTEASLKMKYSYSTVVRLAEEENSDV</sequence>
<dbReference type="InterPro" id="IPR015919">
    <property type="entry name" value="Cadherin-like_sf"/>
</dbReference>
<dbReference type="InterPro" id="IPR002126">
    <property type="entry name" value="Cadherin-like_dom"/>
</dbReference>
<feature type="transmembrane region" description="Helical" evidence="10">
    <location>
        <begin position="569"/>
        <end position="593"/>
    </location>
</feature>
<dbReference type="InterPro" id="IPR020894">
    <property type="entry name" value="Cadherin_CS"/>
</dbReference>
<evidence type="ECO:0000256" key="8">
    <source>
        <dbReference type="ARBA" id="ARBA00023180"/>
    </source>
</evidence>
<comment type="caution">
    <text evidence="12">The sequence shown here is derived from an EMBL/GenBank/DDBJ whole genome shotgun (WGS) entry which is preliminary data.</text>
</comment>
<evidence type="ECO:0000256" key="6">
    <source>
        <dbReference type="ARBA" id="ARBA00022989"/>
    </source>
</evidence>
<dbReference type="InterPro" id="IPR050174">
    <property type="entry name" value="Protocadherin/Cadherin-CA"/>
</dbReference>
<evidence type="ECO:0000256" key="3">
    <source>
        <dbReference type="ARBA" id="ARBA00022729"/>
    </source>
</evidence>
<evidence type="ECO:0000256" key="4">
    <source>
        <dbReference type="ARBA" id="ARBA00022737"/>
    </source>
</evidence>
<keyword evidence="3" id="KW-0732">Signal</keyword>
<evidence type="ECO:0000259" key="11">
    <source>
        <dbReference type="PROSITE" id="PS50268"/>
    </source>
</evidence>
<evidence type="ECO:0000256" key="1">
    <source>
        <dbReference type="ARBA" id="ARBA00004167"/>
    </source>
</evidence>
<dbReference type="SUPFAM" id="SSF49313">
    <property type="entry name" value="Cadherin-like"/>
    <property type="match status" value="5"/>
</dbReference>
<dbReference type="AlphaFoldDB" id="A0A815SK27"/>
<dbReference type="Proteomes" id="UP000663852">
    <property type="component" value="Unassembled WGS sequence"/>
</dbReference>
<dbReference type="CDD" id="cd11304">
    <property type="entry name" value="Cadherin_repeat"/>
    <property type="match status" value="5"/>
</dbReference>
<feature type="domain" description="Cadherin" evidence="11">
    <location>
        <begin position="121"/>
        <end position="243"/>
    </location>
</feature>
<protein>
    <recommendedName>
        <fullName evidence="11">Cadherin domain-containing protein</fullName>
    </recommendedName>
</protein>
<evidence type="ECO:0000256" key="2">
    <source>
        <dbReference type="ARBA" id="ARBA00022692"/>
    </source>
</evidence>
<dbReference type="Gene3D" id="2.60.40.60">
    <property type="entry name" value="Cadherins"/>
    <property type="match status" value="5"/>
</dbReference>
<evidence type="ECO:0000256" key="5">
    <source>
        <dbReference type="ARBA" id="ARBA00022837"/>
    </source>
</evidence>
<reference evidence="12" key="1">
    <citation type="submission" date="2021-02" db="EMBL/GenBank/DDBJ databases">
        <authorList>
            <person name="Nowell W R."/>
        </authorList>
    </citation>
    <scope>NUCLEOTIDE SEQUENCE</scope>
</reference>
<name>A0A815SK27_ADIRI</name>